<accession>A0A077ZQB4</accession>
<dbReference type="OrthoDB" id="326548at2759"/>
<name>A0A077ZQB4_STYLE</name>
<evidence type="ECO:0000256" key="1">
    <source>
        <dbReference type="SAM" id="MobiDB-lite"/>
    </source>
</evidence>
<dbReference type="InterPro" id="IPR015943">
    <property type="entry name" value="WD40/YVTN_repeat-like_dom_sf"/>
</dbReference>
<gene>
    <name evidence="2" type="primary">Contig14215.g15147</name>
    <name evidence="2" type="ORF">STYLEM_596</name>
</gene>
<proteinExistence type="predicted"/>
<dbReference type="EMBL" id="CCKQ01000569">
    <property type="protein sequence ID" value="CDW71649.1"/>
    <property type="molecule type" value="Genomic_DNA"/>
</dbReference>
<dbReference type="Gene3D" id="2.130.10.10">
    <property type="entry name" value="YVTN repeat-like/Quinoprotein amine dehydrogenase"/>
    <property type="match status" value="1"/>
</dbReference>
<evidence type="ECO:0000313" key="3">
    <source>
        <dbReference type="Proteomes" id="UP000039865"/>
    </source>
</evidence>
<dbReference type="AlphaFoldDB" id="A0A077ZQB4"/>
<dbReference type="SUPFAM" id="SSF50978">
    <property type="entry name" value="WD40 repeat-like"/>
    <property type="match status" value="1"/>
</dbReference>
<protein>
    <submittedName>
        <fullName evidence="2">Uncharacterized protein</fullName>
    </submittedName>
</protein>
<feature type="compositionally biased region" description="Polar residues" evidence="1">
    <location>
        <begin position="294"/>
        <end position="314"/>
    </location>
</feature>
<dbReference type="InterPro" id="IPR036322">
    <property type="entry name" value="WD40_repeat_dom_sf"/>
</dbReference>
<feature type="region of interest" description="Disordered" evidence="1">
    <location>
        <begin position="278"/>
        <end position="321"/>
    </location>
</feature>
<organism evidence="2 3">
    <name type="scientific">Stylonychia lemnae</name>
    <name type="common">Ciliate</name>
    <dbReference type="NCBI Taxonomy" id="5949"/>
    <lineage>
        <taxon>Eukaryota</taxon>
        <taxon>Sar</taxon>
        <taxon>Alveolata</taxon>
        <taxon>Ciliophora</taxon>
        <taxon>Intramacronucleata</taxon>
        <taxon>Spirotrichea</taxon>
        <taxon>Stichotrichia</taxon>
        <taxon>Sporadotrichida</taxon>
        <taxon>Oxytrichidae</taxon>
        <taxon>Stylonychinae</taxon>
        <taxon>Stylonychia</taxon>
    </lineage>
</organism>
<dbReference type="Proteomes" id="UP000039865">
    <property type="component" value="Unassembled WGS sequence"/>
</dbReference>
<evidence type="ECO:0000313" key="2">
    <source>
        <dbReference type="EMBL" id="CDW71649.1"/>
    </source>
</evidence>
<keyword evidence="3" id="KW-1185">Reference proteome</keyword>
<dbReference type="InParanoid" id="A0A077ZQB4"/>
<feature type="region of interest" description="Disordered" evidence="1">
    <location>
        <begin position="459"/>
        <end position="486"/>
    </location>
</feature>
<feature type="compositionally biased region" description="Low complexity" evidence="1">
    <location>
        <begin position="459"/>
        <end position="477"/>
    </location>
</feature>
<sequence length="777" mass="90253">MGNRFCCTAPNPKNIENSPFFNQTRFTLAKKEQKQIDFLNNLRQQSFSARDFQDQLPKKKVKDSQKLKFVEAFSISIGETPIKFLSFSQRKFIGFRNQYEFDRKRLLIASTSGFCIVGYDIDEKPQVLINTSVSENEQIEYIGFIDDEKPQNVLLITKHLIRNKMIIRMLKIKKENERSFAAVMEDIELQRQMQELVRNKLINGEASEPRSSYDNYNLFLDQDLDQFKRDTVKPYIKDVLETQESQTMNTQLSTQKSVNDPLNFEQLQNNHNLIKAMGDGDLLEPFSDEDDNNNRFQTQPDERNTSNTHNTLPDTNERQTEDDIFDFQLQLPSNRESRSSSINEYQRLKKLRENNKFTFTGTDGTITENIDVNTRFSTEEFKKFMRAKQSQQIVYQIYEIQEQSLKESDLAGCSGFSAINYYNYSQFKKLVFCISPDNTFFSYLINHKLHDQIKTQIQPNENQQQSNQSSASKSYGNLKPPTPKSILNKEPILINTHHTQYYGKIFQNNYQYKKIKFDGAVQSLDFAMERLYIIYNENSYEDTSSSTQEQMVNMKYVLDVAQVNGILCNRYDIYDCFKDHGLELVRLTFVQIPQLKWSTRQANLQGFGNSSIAGGETLKKIVLTGEVLYLKQRRCFIMIFNLEENQAETIKIIDTNAEISCINYGPYDNGHILVGLTDGKLIAFDYLTLERLESVKIFDDIAITSITFDPTNYIFVGSETGKLICLSYIDKKMHYLYLDLGKNKFCTVQLARNQTPDLKTENKIGYQHVKGNSICCV</sequence>
<reference evidence="2 3" key="1">
    <citation type="submission" date="2014-06" db="EMBL/GenBank/DDBJ databases">
        <authorList>
            <person name="Swart Estienne"/>
        </authorList>
    </citation>
    <scope>NUCLEOTIDE SEQUENCE [LARGE SCALE GENOMIC DNA]</scope>
    <source>
        <strain evidence="2 3">130c</strain>
    </source>
</reference>